<dbReference type="EMBL" id="WJBH02000002">
    <property type="protein sequence ID" value="KAI9563426.1"/>
    <property type="molecule type" value="Genomic_DNA"/>
</dbReference>
<name>A0AAD5LIP7_9CRUS</name>
<evidence type="ECO:0000313" key="13">
    <source>
        <dbReference type="Proteomes" id="UP000820818"/>
    </source>
</evidence>
<dbReference type="PROSITE" id="PS51196">
    <property type="entry name" value="SECA_MOTOR_DEAD"/>
    <property type="match status" value="1"/>
</dbReference>
<dbReference type="Gene3D" id="3.40.50.300">
    <property type="entry name" value="P-loop containing nucleotide triphosphate hydrolases"/>
    <property type="match status" value="2"/>
</dbReference>
<feature type="transmembrane region" description="Helical" evidence="9">
    <location>
        <begin position="2177"/>
        <end position="2204"/>
    </location>
</feature>
<dbReference type="SUPFAM" id="SSF52540">
    <property type="entry name" value="P-loop containing nucleoside triphosphate hydrolases"/>
    <property type="match status" value="2"/>
</dbReference>
<dbReference type="FunFam" id="3.90.1440.10:FF:000007">
    <property type="entry name" value="Uncharacterized protein"/>
    <property type="match status" value="1"/>
</dbReference>
<organism evidence="12 13">
    <name type="scientific">Daphnia sinensis</name>
    <dbReference type="NCBI Taxonomy" id="1820382"/>
    <lineage>
        <taxon>Eukaryota</taxon>
        <taxon>Metazoa</taxon>
        <taxon>Ecdysozoa</taxon>
        <taxon>Arthropoda</taxon>
        <taxon>Crustacea</taxon>
        <taxon>Branchiopoda</taxon>
        <taxon>Diplostraca</taxon>
        <taxon>Cladocera</taxon>
        <taxon>Anomopoda</taxon>
        <taxon>Daphniidae</taxon>
        <taxon>Daphnia</taxon>
        <taxon>Daphnia similis group</taxon>
    </lineage>
</organism>
<evidence type="ECO:0000256" key="6">
    <source>
        <dbReference type="ARBA" id="ARBA00022967"/>
    </source>
</evidence>
<dbReference type="PANTHER" id="PTHR30612:SF0">
    <property type="entry name" value="CHLOROPLAST PROTEIN-TRANSPORTING ATPASE"/>
    <property type="match status" value="1"/>
</dbReference>
<dbReference type="InterPro" id="IPR000185">
    <property type="entry name" value="SecA"/>
</dbReference>
<dbReference type="PANTHER" id="PTHR30612">
    <property type="entry name" value="SECA INNER MEMBRANE COMPONENT OF SEC PROTEIN SECRETION SYSTEM"/>
    <property type="match status" value="1"/>
</dbReference>
<dbReference type="InterPro" id="IPR001650">
    <property type="entry name" value="Helicase_C-like"/>
</dbReference>
<keyword evidence="9" id="KW-1133">Transmembrane helix</keyword>
<feature type="transmembrane region" description="Helical" evidence="9">
    <location>
        <begin position="2216"/>
        <end position="2233"/>
    </location>
</feature>
<keyword evidence="4" id="KW-0067">ATP-binding</keyword>
<evidence type="ECO:0000256" key="1">
    <source>
        <dbReference type="ARBA" id="ARBA00022448"/>
    </source>
</evidence>
<dbReference type="SMART" id="SM00957">
    <property type="entry name" value="SecA_DEAD"/>
    <property type="match status" value="1"/>
</dbReference>
<evidence type="ECO:0008006" key="14">
    <source>
        <dbReference type="Google" id="ProtNLM"/>
    </source>
</evidence>
<dbReference type="PROSITE" id="PS51194">
    <property type="entry name" value="HELICASE_CTER"/>
    <property type="match status" value="1"/>
</dbReference>
<evidence type="ECO:0000256" key="2">
    <source>
        <dbReference type="ARBA" id="ARBA00022490"/>
    </source>
</evidence>
<keyword evidence="3" id="KW-0547">Nucleotide-binding</keyword>
<evidence type="ECO:0000256" key="7">
    <source>
        <dbReference type="ARBA" id="ARBA00023010"/>
    </source>
</evidence>
<proteinExistence type="predicted"/>
<evidence type="ECO:0000313" key="12">
    <source>
        <dbReference type="EMBL" id="KAI9563426.1"/>
    </source>
</evidence>
<dbReference type="InterPro" id="IPR044722">
    <property type="entry name" value="SecA_SF2_C"/>
</dbReference>
<evidence type="ECO:0000256" key="4">
    <source>
        <dbReference type="ARBA" id="ARBA00022840"/>
    </source>
</evidence>
<dbReference type="GO" id="GO:0005524">
    <property type="term" value="F:ATP binding"/>
    <property type="evidence" value="ECO:0007669"/>
    <property type="project" value="UniProtKB-KW"/>
</dbReference>
<dbReference type="Pfam" id="PF21090">
    <property type="entry name" value="P-loop_SecA"/>
    <property type="match status" value="1"/>
</dbReference>
<keyword evidence="9" id="KW-0812">Transmembrane</keyword>
<evidence type="ECO:0000256" key="9">
    <source>
        <dbReference type="SAM" id="Phobius"/>
    </source>
</evidence>
<keyword evidence="8 9" id="KW-0472">Membrane</keyword>
<accession>A0AAD5LIP7</accession>
<gene>
    <name evidence="12" type="ORF">GHT06_010889</name>
</gene>
<evidence type="ECO:0000259" key="10">
    <source>
        <dbReference type="PROSITE" id="PS51194"/>
    </source>
</evidence>
<sequence>MAYHVQSKCKSEEDICKTVENEEKTNDWDTIMESEKLIASSSISSRRYETLEDVFQEILNWIQDANTDVKLAENAISHISSKVERALKPWETTYVESQYVKALLTTWAETSLKKAFSYLEDDTTDISEVMANILDELDSINSVEDINTKLNEETSQLWTWMNGGRPYIQLILEQEDLFKNTPRFVTLLNQYFSSVKRCFINRVFSRCEDEIISGGVSSSPLKEFLSALTDLLTHVNEDKNLQDVVKNYMREKIRTTSSQETDEHVINDGLSDSSMEEFLSELNRMSGEANEDDDISDDVKNQVFQSNLTTSSQETDGQESNGMEERVIKLIQLVRTALHSESDNKKSVIPELVQRFESSSSKIRSWSPQLELLINETCKKFLLPETVVDVRMEYGRRFIFISGVAVFVRDWQDAGESGGHVHITCNEIIGAERWTIASNGGDGGSTHEWSLEEFKKAFSPILPPDRDMKKEKVKKQVSDQPEIKDLYDRLEKNLEKEFEHFFPVKDGPMQDQCQARSTRSARLADGSEMTYSLYENRNKKRHTPILCKGFVSQGGYGGDIILELSSKKERGVPPIGMEMYQAMGAEGVVYKATGSDGKMEQANGDVGYIHNEEKTSEGNYVGFGIGQSLKIQYLKKKKLKKDEVASYVKVHDVAGNPIHATIVLRDVRQKEKSSLPLTGVKKKNAINRQSLVRHFSMIKERKQILESLRKTLMSDLLEENRLQNIDQWMEEIRNNEILFGDQVSQQLSQEKVVFTRPAPVVSSRAARETKGEWPINLRQKEEEEEGKRNLKLNDKLVPYEKQIERLFKLIENKRASAKRKIITETWSGKFNLSFWSFTPDDRDLCVNSLAVFLYDFECALQQLRKPEDNNFQLRDYQIEAILELIIQINEETERTLAEISTGAGKSLIVAASAIALVRGHGLLTHVITSNDLLAIRDSNLSVAEGGLKDIYEYFNVQVANNCSPSEDERRASYTARVVYGQLANFQRDYLLDKFYGRKICGTLEVKNVIIDEVDCMLLDQGNNTLYLSHDIPDMETLESLYVFIWDEICNSTIKKAMPDYREQVKKSIKSDVLFDLYGVITKKDLLDYVHAPLDNSEKRALWKHLIKKQVIDRNGRLLIDDVDKITEKMINYIPENKELQRKNLNAKLVFYLRQVANRQRRIRIPAHLLDFVDRHLDTWLESAFQALDLRPDEDYVIDQDRTDTSPDLNPQVIIIDPDTGTDQMSSQWDGGLHQFIQLKEGCKLTLQSLKAVFISNATYINQYPNIFGVSGTLGSEQEQHFLQETFKCSFYRNRSLIPKRFEPKTARVLSTEDEWLNAIITETETVIAKKRSIVIFCKSIKDVNVVQQRLKKSIPELTEENRLHRYTRDYVKFAFERTELGIGHVIVATNLAGRGTDIKISHELRDNGGLHVCLSYFPENQRIEEQAMGRTARNGAPGSGILIVYKPITCEERAPDEKELIDIMKSERAFREKQRIAETKKGLELMKDQEELFDLFSKYYTNLKEELRKTTYGDQTVSAICGSVLDQWALWLDEMNGCPLDVTKYSYSEKFIPKLKEKLKLKDNLDISQIDWMAPARSVIVAKHLATRNEKPDLPMAAEILEKLIQSKDRHFYPTAFYYRAFILLKENYETNKNEFIKTLRTCENVLNEHINMQISLFSSVQTTKRKIEQPFSFCVVDGYTQQKENMINLFQYFLGSVRSLLGTDCSIEDFETAGQLTKTIKGFFDKNLSKFEKWIKHEHENFKVFQEEDKNIKESMTIPAEKVEKYFKLLLEGESKCVGHQLNDASTIPSWNSSFEQHAKTNQQLAIERIANAYGVSAFTLDKSLSQAVETALSKEAIEEAIEKKMKNKFKEDHLIPCTRESFWAKLVETGALYNNRNFVSVDECNVDTFNLNREQAKTFPFDDKDCVIYNPVAVNGKNGQEKKIFFTQKYVEDKLYGHSTKNINRDQLQFNKIAKVDVVKLKSIDLKLFGQLTDDDLREADITPAECQEIMAELIKQDIIDDDGNLSSNYNGQRFKYPNCPAYEDPVMRLVGSKFRAEIVRRQWLESKNNSNRLEAINLLPLTPYRDMLDELVDAYVISGGVRVNRMDERVLERKVKEITEKDHERECILDFLKGRQAVYEATWLTSQEAALDFIDGDIRKVKANTFESELGLFRLMGFDHVIYMKDRQMSSKQMVLSTLLTPLVIIGGVASISAGAVLTLFSQILPFRVAKDVLLMGGISDILFFITTVLSNDPIRFPDYARQRIRSATGKSNLVDQVKTLWKLRTPGQSAGNNFRPAVRLQMDSFHQRRVREKNPEADQREIVKALLQLKRLSTNPSEEDDDELV</sequence>
<dbReference type="SUPFAM" id="SSF81767">
    <property type="entry name" value="Pre-protein crosslinking domain of SecA"/>
    <property type="match status" value="1"/>
</dbReference>
<dbReference type="Pfam" id="PF07517">
    <property type="entry name" value="SecA_DEAD"/>
    <property type="match status" value="1"/>
</dbReference>
<keyword evidence="6" id="KW-1278">Translocase</keyword>
<keyword evidence="1" id="KW-0813">Transport</keyword>
<dbReference type="GO" id="GO:0016020">
    <property type="term" value="C:membrane"/>
    <property type="evidence" value="ECO:0007669"/>
    <property type="project" value="InterPro"/>
</dbReference>
<dbReference type="GO" id="GO:0017038">
    <property type="term" value="P:protein import"/>
    <property type="evidence" value="ECO:0007669"/>
    <property type="project" value="InterPro"/>
</dbReference>
<comment type="caution">
    <text evidence="12">The sequence shown here is derived from an EMBL/GenBank/DDBJ whole genome shotgun (WGS) entry which is preliminary data.</text>
</comment>
<feature type="domain" description="Helicase C-terminal" evidence="10">
    <location>
        <begin position="1315"/>
        <end position="1484"/>
    </location>
</feature>
<protein>
    <recommendedName>
        <fullName evidence="14">Helicase c-terminal domain containing protein</fullName>
    </recommendedName>
</protein>
<dbReference type="PRINTS" id="PR00906">
    <property type="entry name" value="SECA"/>
</dbReference>
<evidence type="ECO:0000256" key="8">
    <source>
        <dbReference type="ARBA" id="ARBA00023136"/>
    </source>
</evidence>
<dbReference type="InterPro" id="IPR011115">
    <property type="entry name" value="SecA_DEAD"/>
</dbReference>
<dbReference type="InterPro" id="IPR036670">
    <property type="entry name" value="SecA_X-link_sf"/>
</dbReference>
<dbReference type="InterPro" id="IPR014018">
    <property type="entry name" value="SecA_motor_DEAD"/>
</dbReference>
<dbReference type="GO" id="GO:0006605">
    <property type="term" value="P:protein targeting"/>
    <property type="evidence" value="ECO:0007669"/>
    <property type="project" value="InterPro"/>
</dbReference>
<dbReference type="Proteomes" id="UP000820818">
    <property type="component" value="Linkage Group LG2"/>
</dbReference>
<dbReference type="GO" id="GO:0006886">
    <property type="term" value="P:intracellular protein transport"/>
    <property type="evidence" value="ECO:0007669"/>
    <property type="project" value="InterPro"/>
</dbReference>
<evidence type="ECO:0000256" key="5">
    <source>
        <dbReference type="ARBA" id="ARBA00022927"/>
    </source>
</evidence>
<keyword evidence="13" id="KW-1185">Reference proteome</keyword>
<dbReference type="Gene3D" id="3.90.1440.10">
    <property type="entry name" value="SecA, preprotein cross-linking domain"/>
    <property type="match status" value="1"/>
</dbReference>
<keyword evidence="5" id="KW-0653">Protein transport</keyword>
<evidence type="ECO:0000256" key="3">
    <source>
        <dbReference type="ARBA" id="ARBA00022741"/>
    </source>
</evidence>
<evidence type="ECO:0000259" key="11">
    <source>
        <dbReference type="PROSITE" id="PS51196"/>
    </source>
</evidence>
<keyword evidence="7" id="KW-0811">Translocation</keyword>
<reference evidence="12 13" key="1">
    <citation type="submission" date="2022-05" db="EMBL/GenBank/DDBJ databases">
        <title>A multi-omics perspective on studying reproductive biology in Daphnia sinensis.</title>
        <authorList>
            <person name="Jia J."/>
        </authorList>
    </citation>
    <scope>NUCLEOTIDE SEQUENCE [LARGE SCALE GENOMIC DNA]</scope>
    <source>
        <strain evidence="12 13">WSL</strain>
    </source>
</reference>
<keyword evidence="2" id="KW-0963">Cytoplasm</keyword>
<dbReference type="InterPro" id="IPR027417">
    <property type="entry name" value="P-loop_NTPase"/>
</dbReference>
<feature type="domain" description="SecA family profile" evidence="11">
    <location>
        <begin position="775"/>
        <end position="1473"/>
    </location>
</feature>